<organism evidence="7 8">
    <name type="scientific">Pseudomonas fulva</name>
    <dbReference type="NCBI Taxonomy" id="47880"/>
    <lineage>
        <taxon>Bacteria</taxon>
        <taxon>Pseudomonadati</taxon>
        <taxon>Pseudomonadota</taxon>
        <taxon>Gammaproteobacteria</taxon>
        <taxon>Pseudomonadales</taxon>
        <taxon>Pseudomonadaceae</taxon>
        <taxon>Pseudomonas</taxon>
    </lineage>
</organism>
<dbReference type="CDD" id="cd01949">
    <property type="entry name" value="GGDEF"/>
    <property type="match status" value="1"/>
</dbReference>
<dbReference type="PROSITE" id="PS50887">
    <property type="entry name" value="GGDEF"/>
    <property type="match status" value="1"/>
</dbReference>
<comment type="catalytic activity">
    <reaction evidence="4">
        <text>2 GTP = 3',3'-c-di-GMP + 2 diphosphate</text>
        <dbReference type="Rhea" id="RHEA:24898"/>
        <dbReference type="ChEBI" id="CHEBI:33019"/>
        <dbReference type="ChEBI" id="CHEBI:37565"/>
        <dbReference type="ChEBI" id="CHEBI:58805"/>
        <dbReference type="EC" id="2.7.7.65"/>
    </reaction>
</comment>
<dbReference type="InterPro" id="IPR043128">
    <property type="entry name" value="Rev_trsase/Diguanyl_cyclase"/>
</dbReference>
<evidence type="ECO:0000256" key="5">
    <source>
        <dbReference type="SAM" id="Phobius"/>
    </source>
</evidence>
<keyword evidence="5" id="KW-0812">Transmembrane</keyword>
<dbReference type="GO" id="GO:1902201">
    <property type="term" value="P:negative regulation of bacterial-type flagellum-dependent cell motility"/>
    <property type="evidence" value="ECO:0007669"/>
    <property type="project" value="TreeGrafter"/>
</dbReference>
<dbReference type="Pfam" id="PF00990">
    <property type="entry name" value="GGDEF"/>
    <property type="match status" value="1"/>
</dbReference>
<feature type="transmembrane region" description="Helical" evidence="5">
    <location>
        <begin position="142"/>
        <end position="162"/>
    </location>
</feature>
<evidence type="ECO:0000259" key="6">
    <source>
        <dbReference type="PROSITE" id="PS50887"/>
    </source>
</evidence>
<dbReference type="InterPro" id="IPR050469">
    <property type="entry name" value="Diguanylate_Cyclase"/>
</dbReference>
<dbReference type="Proteomes" id="UP000032068">
    <property type="component" value="Unassembled WGS sequence"/>
</dbReference>
<keyword evidence="5" id="KW-0472">Membrane</keyword>
<keyword evidence="5" id="KW-1133">Transmembrane helix</keyword>
<gene>
    <name evidence="7" type="ORF">RU08_05230</name>
</gene>
<dbReference type="InterPro" id="IPR048435">
    <property type="entry name" value="MASE6"/>
</dbReference>
<evidence type="ECO:0000256" key="2">
    <source>
        <dbReference type="ARBA" id="ARBA00004533"/>
    </source>
</evidence>
<dbReference type="Pfam" id="PF20966">
    <property type="entry name" value="MASE6"/>
    <property type="match status" value="1"/>
</dbReference>
<dbReference type="EC" id="2.7.7.65" evidence="3"/>
<dbReference type="PANTHER" id="PTHR45138">
    <property type="entry name" value="REGULATORY COMPONENTS OF SENSORY TRANSDUCTION SYSTEM"/>
    <property type="match status" value="1"/>
</dbReference>
<accession>A0A0D0KWK3</accession>
<dbReference type="PANTHER" id="PTHR45138:SF9">
    <property type="entry name" value="DIGUANYLATE CYCLASE DGCM-RELATED"/>
    <property type="match status" value="1"/>
</dbReference>
<dbReference type="RefSeq" id="WP_042552757.1">
    <property type="nucleotide sequence ID" value="NZ_JXQW01000008.1"/>
</dbReference>
<dbReference type="NCBIfam" id="TIGR00254">
    <property type="entry name" value="GGDEF"/>
    <property type="match status" value="1"/>
</dbReference>
<dbReference type="SUPFAM" id="SSF55073">
    <property type="entry name" value="Nucleotide cyclase"/>
    <property type="match status" value="1"/>
</dbReference>
<reference evidence="7 8" key="1">
    <citation type="submission" date="2014-12" db="EMBL/GenBank/DDBJ databases">
        <title>16Stimator: statistical estimation of ribosomal gene copy numbers from draft genome assemblies.</title>
        <authorList>
            <person name="Perisin M.A."/>
            <person name="Vetter M."/>
            <person name="Gilbert J.A."/>
            <person name="Bergelson J."/>
        </authorList>
    </citation>
    <scope>NUCLEOTIDE SEQUENCE [LARGE SCALE GENOMIC DNA]</scope>
    <source>
        <strain evidence="7 8">MEJ086</strain>
    </source>
</reference>
<dbReference type="OrthoDB" id="9812260at2"/>
<dbReference type="InterPro" id="IPR029787">
    <property type="entry name" value="Nucleotide_cyclase"/>
</dbReference>
<feature type="transmembrane region" description="Helical" evidence="5">
    <location>
        <begin position="39"/>
        <end position="60"/>
    </location>
</feature>
<evidence type="ECO:0000313" key="8">
    <source>
        <dbReference type="Proteomes" id="UP000032068"/>
    </source>
</evidence>
<comment type="cofactor">
    <cofactor evidence="1">
        <name>Mg(2+)</name>
        <dbReference type="ChEBI" id="CHEBI:18420"/>
    </cofactor>
</comment>
<comment type="subcellular location">
    <subcellularLocation>
        <location evidence="2">Cell inner membrane</location>
    </subcellularLocation>
</comment>
<dbReference type="Gene3D" id="3.30.70.270">
    <property type="match status" value="1"/>
</dbReference>
<protein>
    <recommendedName>
        <fullName evidence="3">diguanylate cyclase</fullName>
        <ecNumber evidence="3">2.7.7.65</ecNumber>
    </recommendedName>
</protein>
<feature type="transmembrane region" description="Helical" evidence="5">
    <location>
        <begin position="72"/>
        <end position="98"/>
    </location>
</feature>
<dbReference type="GO" id="GO:0005886">
    <property type="term" value="C:plasma membrane"/>
    <property type="evidence" value="ECO:0007669"/>
    <property type="project" value="UniProtKB-SubCell"/>
</dbReference>
<feature type="transmembrane region" description="Helical" evidence="5">
    <location>
        <begin position="104"/>
        <end position="130"/>
    </location>
</feature>
<dbReference type="FunFam" id="3.30.70.270:FF:000001">
    <property type="entry name" value="Diguanylate cyclase domain protein"/>
    <property type="match status" value="1"/>
</dbReference>
<feature type="transmembrane region" description="Helical" evidence="5">
    <location>
        <begin position="14"/>
        <end position="33"/>
    </location>
</feature>
<dbReference type="AlphaFoldDB" id="A0A0D0KWK3"/>
<comment type="caution">
    <text evidence="7">The sequence shown here is derived from an EMBL/GenBank/DDBJ whole genome shotgun (WGS) entry which is preliminary data.</text>
</comment>
<sequence>MPKPLDHSDQTRRVMLKALLWVTMCFGVLFSIFNATRGLWLLAGMELAYTLVSLYMLLIIDRTQRLRALTIIYLVPFLTVMMFTLANPHTSVGIFAWIQTIPIILYLLLGLRLGLIGSLVFVSLGLYLYTLHYADKDPMDNMGFLLDIGLATLAITIFSHTYEQTRAITERRLIELISTDNLTGLANRSKLAEVFHRERNHARRNHTPLALVYLDIDHFKQINDRFGHEAGDQALQHFAAVLSQRQRATDLLCRLGGEEFAALLPNTSAQQAAVIAEELRERLASTPMELNDAPLQMTLSAGVASLGADGDRLDELMNAADRRTYAAKRAGRNQVVADELQVSAGHQATS</sequence>
<evidence type="ECO:0000256" key="4">
    <source>
        <dbReference type="ARBA" id="ARBA00034247"/>
    </source>
</evidence>
<name>A0A0D0KWK3_9PSED</name>
<proteinExistence type="predicted"/>
<dbReference type="SMART" id="SM00267">
    <property type="entry name" value="GGDEF"/>
    <property type="match status" value="1"/>
</dbReference>
<dbReference type="GO" id="GO:0043709">
    <property type="term" value="P:cell adhesion involved in single-species biofilm formation"/>
    <property type="evidence" value="ECO:0007669"/>
    <property type="project" value="TreeGrafter"/>
</dbReference>
<dbReference type="EMBL" id="JXQW01000008">
    <property type="protein sequence ID" value="KIQ04349.1"/>
    <property type="molecule type" value="Genomic_DNA"/>
</dbReference>
<dbReference type="GO" id="GO:0052621">
    <property type="term" value="F:diguanylate cyclase activity"/>
    <property type="evidence" value="ECO:0007669"/>
    <property type="project" value="UniProtKB-EC"/>
</dbReference>
<evidence type="ECO:0000256" key="1">
    <source>
        <dbReference type="ARBA" id="ARBA00001946"/>
    </source>
</evidence>
<dbReference type="InterPro" id="IPR000160">
    <property type="entry name" value="GGDEF_dom"/>
</dbReference>
<evidence type="ECO:0000256" key="3">
    <source>
        <dbReference type="ARBA" id="ARBA00012528"/>
    </source>
</evidence>
<evidence type="ECO:0000313" key="7">
    <source>
        <dbReference type="EMBL" id="KIQ04349.1"/>
    </source>
</evidence>
<feature type="domain" description="GGDEF" evidence="6">
    <location>
        <begin position="207"/>
        <end position="340"/>
    </location>
</feature>